<feature type="transmembrane region" description="Helical" evidence="6">
    <location>
        <begin position="56"/>
        <end position="76"/>
    </location>
</feature>
<protein>
    <submittedName>
        <fullName evidence="7">Amino acid permease</fullName>
    </submittedName>
</protein>
<evidence type="ECO:0000256" key="1">
    <source>
        <dbReference type="ARBA" id="ARBA00004651"/>
    </source>
</evidence>
<dbReference type="Gene3D" id="1.20.1740.10">
    <property type="entry name" value="Amino acid/polyamine transporter I"/>
    <property type="match status" value="1"/>
</dbReference>
<keyword evidence="2" id="KW-1003">Cell membrane</keyword>
<keyword evidence="8" id="KW-1185">Reference proteome</keyword>
<feature type="transmembrane region" description="Helical" evidence="6">
    <location>
        <begin position="164"/>
        <end position="186"/>
    </location>
</feature>
<evidence type="ECO:0000313" key="7">
    <source>
        <dbReference type="EMBL" id="AYD40389.1"/>
    </source>
</evidence>
<evidence type="ECO:0000313" key="8">
    <source>
        <dbReference type="Proteomes" id="UP000266301"/>
    </source>
</evidence>
<feature type="transmembrane region" description="Helical" evidence="6">
    <location>
        <begin position="404"/>
        <end position="423"/>
    </location>
</feature>
<dbReference type="InterPro" id="IPR050367">
    <property type="entry name" value="APC_superfamily"/>
</dbReference>
<dbReference type="AlphaFoldDB" id="A0A386H3T7"/>
<feature type="transmembrane region" description="Helical" evidence="6">
    <location>
        <begin position="23"/>
        <end position="44"/>
    </location>
</feature>
<feature type="transmembrane region" description="Helical" evidence="6">
    <location>
        <begin position="429"/>
        <end position="447"/>
    </location>
</feature>
<gene>
    <name evidence="7" type="ORF">D4Z93_07575</name>
</gene>
<dbReference type="Pfam" id="PF13520">
    <property type="entry name" value="AA_permease_2"/>
    <property type="match status" value="1"/>
</dbReference>
<evidence type="ECO:0000256" key="3">
    <source>
        <dbReference type="ARBA" id="ARBA00022692"/>
    </source>
</evidence>
<evidence type="ECO:0000256" key="4">
    <source>
        <dbReference type="ARBA" id="ARBA00022989"/>
    </source>
</evidence>
<feature type="transmembrane region" description="Helical" evidence="6">
    <location>
        <begin position="138"/>
        <end position="157"/>
    </location>
</feature>
<feature type="transmembrane region" description="Helical" evidence="6">
    <location>
        <begin position="240"/>
        <end position="260"/>
    </location>
</feature>
<feature type="transmembrane region" description="Helical" evidence="6">
    <location>
        <begin position="365"/>
        <end position="383"/>
    </location>
</feature>
<comment type="subcellular location">
    <subcellularLocation>
        <location evidence="1">Cell membrane</location>
        <topology evidence="1">Multi-pass membrane protein</topology>
    </subcellularLocation>
</comment>
<dbReference type="Proteomes" id="UP000266301">
    <property type="component" value="Chromosome"/>
</dbReference>
<feature type="transmembrane region" description="Helical" evidence="6">
    <location>
        <begin position="113"/>
        <end position="132"/>
    </location>
</feature>
<dbReference type="GO" id="GO:0005886">
    <property type="term" value="C:plasma membrane"/>
    <property type="evidence" value="ECO:0007669"/>
    <property type="project" value="UniProtKB-SubCell"/>
</dbReference>
<keyword evidence="5 6" id="KW-0472">Membrane</keyword>
<dbReference type="InterPro" id="IPR002293">
    <property type="entry name" value="AA/rel_permease1"/>
</dbReference>
<dbReference type="OrthoDB" id="178667at2"/>
<keyword evidence="3 6" id="KW-0812">Transmembrane</keyword>
<feature type="transmembrane region" description="Helical" evidence="6">
    <location>
        <begin position="287"/>
        <end position="310"/>
    </location>
</feature>
<dbReference type="PIRSF" id="PIRSF006060">
    <property type="entry name" value="AA_transporter"/>
    <property type="match status" value="1"/>
</dbReference>
<reference evidence="7 8" key="1">
    <citation type="journal article" date="2019" name="Int. J. Syst. Evol. Microbiol.">
        <title>Clostridium fermenticellae sp. nov., isolated from the mud in a fermentation cellar for the production of the Chinese liquor, baijiu.</title>
        <authorList>
            <person name="Xu P.X."/>
            <person name="Chai L.J."/>
            <person name="Qiu T."/>
            <person name="Zhang X.J."/>
            <person name="Lu Z.M."/>
            <person name="Xiao C."/>
            <person name="Wang S.T."/>
            <person name="Shen C.H."/>
            <person name="Shi J.S."/>
            <person name="Xu Z.H."/>
        </authorList>
    </citation>
    <scope>NUCLEOTIDE SEQUENCE [LARGE SCALE GENOMIC DNA]</scope>
    <source>
        <strain evidence="7 8">JN500901</strain>
    </source>
</reference>
<evidence type="ECO:0000256" key="5">
    <source>
        <dbReference type="ARBA" id="ARBA00023136"/>
    </source>
</evidence>
<sequence length="453" mass="49249">MEGKMNIKEGIDKQNSIELKRDLGLFTATAVVVGQMIGSGIFMTPQGLAELANPRASILAIIITGSGTMLLALCFAKMGEKMPLSGSAVVYTREAFGDLPAFFVGWSYWSGCWIANGAIILGGISYATYFFPSLAKNGFYKAIVCIFIIWLYTLINIRGIKEAGYVNLILTIVKLLPLLVFLAISIPHFNIGNLNTVSSPKTSGYTVLPVAIAYTLWSFTGFEGASMVAGEVKNVRNVRLATIIGTGLVFILYLLLIVVADGNLSQVKLAASRSPFSDIIYNVTGGYWVGGFISLGVCISAFGCVGAWILSSARIAYSLGEQELFPKIFSKLHSKYKTPYFGLIINAVLMSIVMFIGCITNQGSIYNFLVLFATMSLLVFYAFGAASEIMLFATREKPFNLASFMKDSMLGITAFAYAVYAIYGSGQDVVTYGFIFMLIGIPVYIYVKLKNEK</sequence>
<feature type="transmembrane region" description="Helical" evidence="6">
    <location>
        <begin position="206"/>
        <end position="228"/>
    </location>
</feature>
<evidence type="ECO:0000256" key="2">
    <source>
        <dbReference type="ARBA" id="ARBA00022475"/>
    </source>
</evidence>
<dbReference type="PANTHER" id="PTHR42770:SF18">
    <property type="entry name" value="ARGININE_AGMATINE ANTIPORTER"/>
    <property type="match status" value="1"/>
</dbReference>
<feature type="transmembrane region" description="Helical" evidence="6">
    <location>
        <begin position="340"/>
        <end position="359"/>
    </location>
</feature>
<dbReference type="KEGG" id="cfer:D4Z93_07575"/>
<accession>A0A386H3T7</accession>
<name>A0A386H3T7_9CLOT</name>
<evidence type="ECO:0000256" key="6">
    <source>
        <dbReference type="SAM" id="Phobius"/>
    </source>
</evidence>
<proteinExistence type="predicted"/>
<organism evidence="7 8">
    <name type="scientific">Clostridium fermenticellae</name>
    <dbReference type="NCBI Taxonomy" id="2068654"/>
    <lineage>
        <taxon>Bacteria</taxon>
        <taxon>Bacillati</taxon>
        <taxon>Bacillota</taxon>
        <taxon>Clostridia</taxon>
        <taxon>Eubacteriales</taxon>
        <taxon>Clostridiaceae</taxon>
        <taxon>Clostridium</taxon>
    </lineage>
</organism>
<dbReference type="GO" id="GO:0022857">
    <property type="term" value="F:transmembrane transporter activity"/>
    <property type="evidence" value="ECO:0007669"/>
    <property type="project" value="InterPro"/>
</dbReference>
<dbReference type="PANTHER" id="PTHR42770">
    <property type="entry name" value="AMINO ACID TRANSPORTER-RELATED"/>
    <property type="match status" value="1"/>
</dbReference>
<dbReference type="EMBL" id="CP032416">
    <property type="protein sequence ID" value="AYD40389.1"/>
    <property type="molecule type" value="Genomic_DNA"/>
</dbReference>
<keyword evidence="4 6" id="KW-1133">Transmembrane helix</keyword>